<sequence>MARLGPVFTRRDLGTRTWRSGCARGEIPPEFFLLASATDSYLTQRSLPHSIVDFLPPALREIPPHRLVAISYTVNNTQ</sequence>
<evidence type="ECO:0000313" key="2">
    <source>
        <dbReference type="Proteomes" id="UP000567179"/>
    </source>
</evidence>
<reference evidence="1 2" key="1">
    <citation type="journal article" date="2020" name="ISME J.">
        <title>Uncovering the hidden diversity of litter-decomposition mechanisms in mushroom-forming fungi.</title>
        <authorList>
            <person name="Floudas D."/>
            <person name="Bentzer J."/>
            <person name="Ahren D."/>
            <person name="Johansson T."/>
            <person name="Persson P."/>
            <person name="Tunlid A."/>
        </authorList>
    </citation>
    <scope>NUCLEOTIDE SEQUENCE [LARGE SCALE GENOMIC DNA]</scope>
    <source>
        <strain evidence="1 2">CBS 101986</strain>
    </source>
</reference>
<name>A0A8H5F9J3_9AGAR</name>
<gene>
    <name evidence="1" type="ORF">D9619_011443</name>
</gene>
<accession>A0A8H5F9J3</accession>
<dbReference type="EMBL" id="JAACJJ010000003">
    <property type="protein sequence ID" value="KAF5328724.1"/>
    <property type="molecule type" value="Genomic_DNA"/>
</dbReference>
<protein>
    <submittedName>
        <fullName evidence="1">Uncharacterized protein</fullName>
    </submittedName>
</protein>
<comment type="caution">
    <text evidence="1">The sequence shown here is derived from an EMBL/GenBank/DDBJ whole genome shotgun (WGS) entry which is preliminary data.</text>
</comment>
<keyword evidence="2" id="KW-1185">Reference proteome</keyword>
<dbReference type="AlphaFoldDB" id="A0A8H5F9J3"/>
<proteinExistence type="predicted"/>
<organism evidence="1 2">
    <name type="scientific">Psilocybe cf. subviscida</name>
    <dbReference type="NCBI Taxonomy" id="2480587"/>
    <lineage>
        <taxon>Eukaryota</taxon>
        <taxon>Fungi</taxon>
        <taxon>Dikarya</taxon>
        <taxon>Basidiomycota</taxon>
        <taxon>Agaricomycotina</taxon>
        <taxon>Agaricomycetes</taxon>
        <taxon>Agaricomycetidae</taxon>
        <taxon>Agaricales</taxon>
        <taxon>Agaricineae</taxon>
        <taxon>Strophariaceae</taxon>
        <taxon>Psilocybe</taxon>
    </lineage>
</organism>
<evidence type="ECO:0000313" key="1">
    <source>
        <dbReference type="EMBL" id="KAF5328724.1"/>
    </source>
</evidence>
<dbReference type="Proteomes" id="UP000567179">
    <property type="component" value="Unassembled WGS sequence"/>
</dbReference>